<dbReference type="EMBL" id="JADBDZ010000001">
    <property type="protein sequence ID" value="MBE1533205.1"/>
    <property type="molecule type" value="Genomic_DNA"/>
</dbReference>
<evidence type="ECO:0000256" key="1">
    <source>
        <dbReference type="SAM" id="MobiDB-lite"/>
    </source>
</evidence>
<organism evidence="2 3">
    <name type="scientific">Actinomadura algeriensis</name>
    <dbReference type="NCBI Taxonomy" id="1679523"/>
    <lineage>
        <taxon>Bacteria</taxon>
        <taxon>Bacillati</taxon>
        <taxon>Actinomycetota</taxon>
        <taxon>Actinomycetes</taxon>
        <taxon>Streptosporangiales</taxon>
        <taxon>Thermomonosporaceae</taxon>
        <taxon>Actinomadura</taxon>
    </lineage>
</organism>
<gene>
    <name evidence="2" type="ORF">H4W34_003038</name>
</gene>
<dbReference type="InterPro" id="IPR036890">
    <property type="entry name" value="HATPase_C_sf"/>
</dbReference>
<feature type="region of interest" description="Disordered" evidence="1">
    <location>
        <begin position="670"/>
        <end position="712"/>
    </location>
</feature>
<feature type="compositionally biased region" description="Pro residues" evidence="1">
    <location>
        <begin position="130"/>
        <end position="146"/>
    </location>
</feature>
<feature type="compositionally biased region" description="Basic and acidic residues" evidence="1">
    <location>
        <begin position="670"/>
        <end position="679"/>
    </location>
</feature>
<proteinExistence type="predicted"/>
<keyword evidence="3" id="KW-1185">Reference proteome</keyword>
<dbReference type="Pfam" id="PF13589">
    <property type="entry name" value="HATPase_c_3"/>
    <property type="match status" value="1"/>
</dbReference>
<dbReference type="Gene3D" id="3.30.565.10">
    <property type="entry name" value="Histidine kinase-like ATPase, C-terminal domain"/>
    <property type="match status" value="1"/>
</dbReference>
<protein>
    <recommendedName>
        <fullName evidence="4">ATP-binding protein</fullName>
    </recommendedName>
</protein>
<dbReference type="RefSeq" id="WP_192759790.1">
    <property type="nucleotide sequence ID" value="NZ_JADBDZ010000001.1"/>
</dbReference>
<feature type="region of interest" description="Disordered" evidence="1">
    <location>
        <begin position="549"/>
        <end position="568"/>
    </location>
</feature>
<feature type="region of interest" description="Disordered" evidence="1">
    <location>
        <begin position="126"/>
        <end position="161"/>
    </location>
</feature>
<name>A0ABR9JSV3_9ACTN</name>
<dbReference type="SUPFAM" id="SSF55874">
    <property type="entry name" value="ATPase domain of HSP90 chaperone/DNA topoisomerase II/histidine kinase"/>
    <property type="match status" value="1"/>
</dbReference>
<sequence length="712" mass="77654">MTTGGVRLGSGVDARRAQVLLDDLRNHLEDGERVVLVVRAERLRLSLSQLAVTNRRILGLAAGRLRRGGPVRQAELSRVVEADIRKVGFASPNTLIARLDDGSEVDFGDISPADQNDLVLSTLQEQRRALPPPPAPAATSPEPPTAGTPVAPGRPVAPQTLPHAVQPAPTRKPAGWGDDIPTSSKVKLPPDPEALQSLGRNHSLATALADLVDNSVDAGASQVVIRFVRRLGALRTLCVADNGRGITPDMIDTAMTIGGRREYGPRDLGHFGLGLKAASLSQARRLTVLSRAQGHAPVGRSWTPDDGRNGFLVDVVPEEFAERELASEPGPSSSGHGTIVRWDHVTGFPATSDPRRVEEFLSTAVSEVARHLGLVFHRLLEAGRIDIQIEVADVGDDAPAARFEVNSLNPFGYRRSGSRRYPMDLKVDVDRFHLTFRCHIWPGGSNMPEFRLSDSPANHQGLYIYRRDRLIQAGGEWGGITTVDKKLQLARVEVDFDDEAAHLLRMNPEKSRAVFGPEFTHLAEAARADDGTSFVAYLEDVRLATRRAGRRNTERRQEMIPPGEGLPDSVREIVEDETDPREQSDSVRILWKTFAADDSRLFEVDRDQETLWLNDRYHAADGNEQVLKTALYLLTEELFQGERIGPRARERMALWQAALTAAAGCKVAREPAAKREAHTPENAQRTAHTDAALGNTLGTGGECSPTVGGTTG</sequence>
<evidence type="ECO:0000313" key="3">
    <source>
        <dbReference type="Proteomes" id="UP000627838"/>
    </source>
</evidence>
<reference evidence="2 3" key="1">
    <citation type="submission" date="2020-10" db="EMBL/GenBank/DDBJ databases">
        <title>Sequencing the genomes of 1000 actinobacteria strains.</title>
        <authorList>
            <person name="Klenk H.-P."/>
        </authorList>
    </citation>
    <scope>NUCLEOTIDE SEQUENCE [LARGE SCALE GENOMIC DNA]</scope>
    <source>
        <strain evidence="2 3">DSM 46744</strain>
    </source>
</reference>
<evidence type="ECO:0000313" key="2">
    <source>
        <dbReference type="EMBL" id="MBE1533205.1"/>
    </source>
</evidence>
<accession>A0ABR9JSV3</accession>
<dbReference type="Proteomes" id="UP000627838">
    <property type="component" value="Unassembled WGS sequence"/>
</dbReference>
<evidence type="ECO:0008006" key="4">
    <source>
        <dbReference type="Google" id="ProtNLM"/>
    </source>
</evidence>
<comment type="caution">
    <text evidence="2">The sequence shown here is derived from an EMBL/GenBank/DDBJ whole genome shotgun (WGS) entry which is preliminary data.</text>
</comment>